<accession>A0ABP7UXF3</accession>
<dbReference type="Proteomes" id="UP001500426">
    <property type="component" value="Unassembled WGS sequence"/>
</dbReference>
<sequence length="70" mass="8459">MESNFTRYLPSLSALFCANNELTLKNNKNKTINSFFIVFKLFYQRFGYCRSDDEPRPSLHKYKYKYKTLN</sequence>
<protein>
    <submittedName>
        <fullName evidence="1">Uncharacterized protein</fullName>
    </submittedName>
</protein>
<name>A0ABP7UXF3_9FLAO</name>
<evidence type="ECO:0000313" key="2">
    <source>
        <dbReference type="Proteomes" id="UP001500426"/>
    </source>
</evidence>
<comment type="caution">
    <text evidence="1">The sequence shown here is derived from an EMBL/GenBank/DDBJ whole genome shotgun (WGS) entry which is preliminary data.</text>
</comment>
<organism evidence="1 2">
    <name type="scientific">Flavobacterium chungnamense</name>
    <dbReference type="NCBI Taxonomy" id="706182"/>
    <lineage>
        <taxon>Bacteria</taxon>
        <taxon>Pseudomonadati</taxon>
        <taxon>Bacteroidota</taxon>
        <taxon>Flavobacteriia</taxon>
        <taxon>Flavobacteriales</taxon>
        <taxon>Flavobacteriaceae</taxon>
        <taxon>Flavobacterium</taxon>
    </lineage>
</organism>
<evidence type="ECO:0000313" key="1">
    <source>
        <dbReference type="EMBL" id="GAA4054753.1"/>
    </source>
</evidence>
<proteinExistence type="predicted"/>
<dbReference type="EMBL" id="BAABCS010000020">
    <property type="protein sequence ID" value="GAA4054753.1"/>
    <property type="molecule type" value="Genomic_DNA"/>
</dbReference>
<keyword evidence="2" id="KW-1185">Reference proteome</keyword>
<gene>
    <name evidence="1" type="ORF">GCM10022388_21500</name>
</gene>
<reference evidence="2" key="1">
    <citation type="journal article" date="2019" name="Int. J. Syst. Evol. Microbiol.">
        <title>The Global Catalogue of Microorganisms (GCM) 10K type strain sequencing project: providing services to taxonomists for standard genome sequencing and annotation.</title>
        <authorList>
            <consortium name="The Broad Institute Genomics Platform"/>
            <consortium name="The Broad Institute Genome Sequencing Center for Infectious Disease"/>
            <person name="Wu L."/>
            <person name="Ma J."/>
        </authorList>
    </citation>
    <scope>NUCLEOTIDE SEQUENCE [LARGE SCALE GENOMIC DNA]</scope>
    <source>
        <strain evidence="2">JCM 17068</strain>
    </source>
</reference>